<reference evidence="1 2" key="1">
    <citation type="submission" date="2019-12" db="EMBL/GenBank/DDBJ databases">
        <title>Complete genome sequence of Mycolicibacterium xenopi str. JCM15661T.</title>
        <authorList>
            <person name="Yoshida M."/>
            <person name="Fukano H."/>
            <person name="Asakura T."/>
            <person name="Hoshino Y."/>
        </authorList>
    </citation>
    <scope>NUCLEOTIDE SEQUENCE [LARGE SCALE GENOMIC DNA]</scope>
    <source>
        <strain evidence="1 2">JCM 15661T</strain>
    </source>
</reference>
<gene>
    <name evidence="1" type="ORF">MYXE_48030</name>
</gene>
<proteinExistence type="predicted"/>
<dbReference type="KEGG" id="mxe:MYXE_48030"/>
<dbReference type="EMBL" id="AP022314">
    <property type="protein sequence ID" value="BBU25013.1"/>
    <property type="molecule type" value="Genomic_DNA"/>
</dbReference>
<organism evidence="1 2">
    <name type="scientific">Mycobacterium xenopi</name>
    <dbReference type="NCBI Taxonomy" id="1789"/>
    <lineage>
        <taxon>Bacteria</taxon>
        <taxon>Bacillati</taxon>
        <taxon>Actinomycetota</taxon>
        <taxon>Actinomycetes</taxon>
        <taxon>Mycobacteriales</taxon>
        <taxon>Mycobacteriaceae</taxon>
        <taxon>Mycobacterium</taxon>
    </lineage>
</organism>
<accession>A0AAD1M371</accession>
<dbReference type="Proteomes" id="UP000464624">
    <property type="component" value="Chromosome"/>
</dbReference>
<dbReference type="AlphaFoldDB" id="A0AAD1M371"/>
<protein>
    <submittedName>
        <fullName evidence="1">Uncharacterized protein</fullName>
    </submittedName>
</protein>
<evidence type="ECO:0000313" key="2">
    <source>
        <dbReference type="Proteomes" id="UP000464624"/>
    </source>
</evidence>
<sequence length="133" mass="14846">MTAMPDTVGVVAPNTEPIIEAPVLVPILVSGEQSGPSSTAVRLARPAILRRWVKATFVVMTRRSVISVPGARRERRHHPKSYRFLEHACMARDAPTVKTVDLRGTKILVPQVICLHRCLAPVRWHRRSSWAPT</sequence>
<name>A0AAD1M371_MYCXE</name>
<evidence type="ECO:0000313" key="1">
    <source>
        <dbReference type="EMBL" id="BBU25013.1"/>
    </source>
</evidence>